<sequence>MENKFHGRASPDMFKRVGLALDPHLQETTYIMCYSQRLYGWVMIRLLPHMPPLVFARFDNLSDAKSHSQALKQLMPDAKFLIFFDRGLPMEQDE</sequence>
<keyword evidence="2" id="KW-1185">Reference proteome</keyword>
<accession>F4XND0</accession>
<dbReference type="Proteomes" id="UP000003959">
    <property type="component" value="Unassembled WGS sequence"/>
</dbReference>
<protein>
    <submittedName>
        <fullName evidence="1">Uncharacterized protein</fullName>
    </submittedName>
</protein>
<dbReference type="EMBL" id="GL890840">
    <property type="protein sequence ID" value="EGJ34189.1"/>
    <property type="molecule type" value="Genomic_DNA"/>
</dbReference>
<organism evidence="1 2">
    <name type="scientific">Moorena producens 3L</name>
    <dbReference type="NCBI Taxonomy" id="489825"/>
    <lineage>
        <taxon>Bacteria</taxon>
        <taxon>Bacillati</taxon>
        <taxon>Cyanobacteriota</taxon>
        <taxon>Cyanophyceae</taxon>
        <taxon>Coleofasciculales</taxon>
        <taxon>Coleofasciculaceae</taxon>
        <taxon>Moorena</taxon>
    </lineage>
</organism>
<proteinExistence type="predicted"/>
<dbReference type="HOGENOM" id="CLU_177748_2_0_3"/>
<gene>
    <name evidence="1" type="ORF">LYNGBM3L_21470</name>
</gene>
<dbReference type="AlphaFoldDB" id="F4XND0"/>
<evidence type="ECO:0000313" key="1">
    <source>
        <dbReference type="EMBL" id="EGJ34189.1"/>
    </source>
</evidence>
<evidence type="ECO:0000313" key="2">
    <source>
        <dbReference type="Proteomes" id="UP000003959"/>
    </source>
</evidence>
<dbReference type="RefSeq" id="WP_008181358.1">
    <property type="nucleotide sequence ID" value="NZ_MKZR01000054.1"/>
</dbReference>
<name>F4XND0_9CYAN</name>
<reference evidence="2" key="1">
    <citation type="journal article" date="2011" name="Proc. Natl. Acad. Sci. U.S.A.">
        <title>Genomic insights into the physiology and ecology of the marine filamentous cyanobacterium Lyngbya majuscula.</title>
        <authorList>
            <person name="Jones A.C."/>
            <person name="Monroe E.A."/>
            <person name="Podell S."/>
            <person name="Hess W.R."/>
            <person name="Klages S."/>
            <person name="Esquenazi E."/>
            <person name="Niessen S."/>
            <person name="Hoover H."/>
            <person name="Rothmann M."/>
            <person name="Lasken R.S."/>
            <person name="Yates J.R.III."/>
            <person name="Reinhardt R."/>
            <person name="Kube M."/>
            <person name="Burkart M.D."/>
            <person name="Allen E.E."/>
            <person name="Dorrestein P.C."/>
            <person name="Gerwick W.H."/>
            <person name="Gerwick L."/>
        </authorList>
    </citation>
    <scope>NUCLEOTIDE SEQUENCE [LARGE SCALE GENOMIC DNA]</scope>
    <source>
        <strain evidence="2">3L</strain>
    </source>
</reference>